<name>A0A0G1JDT2_9BACT</name>
<keyword evidence="3" id="KW-0808">Transferase</keyword>
<feature type="domain" description="Glycosyl transferase family 1" evidence="1">
    <location>
        <begin position="213"/>
        <end position="367"/>
    </location>
</feature>
<organism evidence="3 4">
    <name type="scientific">Candidatus Giovannonibacteria bacterium GW2011_GWA2_44_13b</name>
    <dbReference type="NCBI Taxonomy" id="1618647"/>
    <lineage>
        <taxon>Bacteria</taxon>
        <taxon>Candidatus Giovannoniibacteriota</taxon>
    </lineage>
</organism>
<dbReference type="Pfam" id="PF00534">
    <property type="entry name" value="Glycos_transf_1"/>
    <property type="match status" value="1"/>
</dbReference>
<dbReference type="PANTHER" id="PTHR45947:SF3">
    <property type="entry name" value="SULFOQUINOVOSYL TRANSFERASE SQD2"/>
    <property type="match status" value="1"/>
</dbReference>
<dbReference type="AlphaFoldDB" id="A0A0G1JDT2"/>
<dbReference type="InterPro" id="IPR001296">
    <property type="entry name" value="Glyco_trans_1"/>
</dbReference>
<evidence type="ECO:0000313" key="4">
    <source>
        <dbReference type="Proteomes" id="UP000034736"/>
    </source>
</evidence>
<dbReference type="GO" id="GO:0016757">
    <property type="term" value="F:glycosyltransferase activity"/>
    <property type="evidence" value="ECO:0007669"/>
    <property type="project" value="InterPro"/>
</dbReference>
<dbReference type="STRING" id="1618647.UW30_C0002G0053"/>
<dbReference type="InterPro" id="IPR028098">
    <property type="entry name" value="Glyco_trans_4-like_N"/>
</dbReference>
<feature type="domain" description="Glycosyltransferase subfamily 4-like N-terminal" evidence="2">
    <location>
        <begin position="15"/>
        <end position="193"/>
    </location>
</feature>
<dbReference type="Pfam" id="PF13439">
    <property type="entry name" value="Glyco_transf_4"/>
    <property type="match status" value="1"/>
</dbReference>
<sequence>MRIAIFSDNFYPQLSGISDSIMTLGRELAKRGHFINYCVPKYPAADYEKAGVKNEEIDMGKNITVTRFVSVNAPLGNGNVPAIIPFGQFIKIKKFRPDVIHSQLFFGAGFEALLAAKILRIPMIGTNHTAITEYIRYAPFHPPYLNEIGLKYVNWYYNRCDFVTAPSASVFTEMLEHGFKKPYRVISNPIDTETFKPGPAWRKAALKKDFGFSEKTIIYAGRLTAEKSIDVLIKAVASAVPDEPGIMLALAGSGTESEKLKKLAEERGVSDNVKFLGLLSKERLAQAYSASEIFAIASTSETQSLTLMQALSCGLPAVAVRARALPEYVPTEAGFLVEPGNHKAFAARFIELLKNKETMEKMGRAAVKFAGKFSIPVISGEWEKLYAKISNKS</sequence>
<dbReference type="InterPro" id="IPR050194">
    <property type="entry name" value="Glycosyltransferase_grp1"/>
</dbReference>
<dbReference type="EMBL" id="LCHU01000002">
    <property type="protein sequence ID" value="KKT42142.1"/>
    <property type="molecule type" value="Genomic_DNA"/>
</dbReference>
<evidence type="ECO:0000259" key="2">
    <source>
        <dbReference type="Pfam" id="PF13439"/>
    </source>
</evidence>
<reference evidence="3 4" key="1">
    <citation type="journal article" date="2015" name="Nature">
        <title>rRNA introns, odd ribosomes, and small enigmatic genomes across a large radiation of phyla.</title>
        <authorList>
            <person name="Brown C.T."/>
            <person name="Hug L.A."/>
            <person name="Thomas B.C."/>
            <person name="Sharon I."/>
            <person name="Castelle C.J."/>
            <person name="Singh A."/>
            <person name="Wilkins M.J."/>
            <person name="Williams K.H."/>
            <person name="Banfield J.F."/>
        </authorList>
    </citation>
    <scope>NUCLEOTIDE SEQUENCE [LARGE SCALE GENOMIC DNA]</scope>
</reference>
<dbReference type="SUPFAM" id="SSF53756">
    <property type="entry name" value="UDP-Glycosyltransferase/glycogen phosphorylase"/>
    <property type="match status" value="1"/>
</dbReference>
<gene>
    <name evidence="3" type="ORF">UW30_C0002G0053</name>
</gene>
<dbReference type="PANTHER" id="PTHR45947">
    <property type="entry name" value="SULFOQUINOVOSYL TRANSFERASE SQD2"/>
    <property type="match status" value="1"/>
</dbReference>
<dbReference type="Gene3D" id="3.40.50.2000">
    <property type="entry name" value="Glycogen Phosphorylase B"/>
    <property type="match status" value="2"/>
</dbReference>
<protein>
    <submittedName>
        <fullName evidence="3">Glycosyltransferase</fullName>
    </submittedName>
</protein>
<evidence type="ECO:0000259" key="1">
    <source>
        <dbReference type="Pfam" id="PF00534"/>
    </source>
</evidence>
<comment type="caution">
    <text evidence="3">The sequence shown here is derived from an EMBL/GenBank/DDBJ whole genome shotgun (WGS) entry which is preliminary data.</text>
</comment>
<accession>A0A0G1JDT2</accession>
<evidence type="ECO:0000313" key="3">
    <source>
        <dbReference type="EMBL" id="KKT42142.1"/>
    </source>
</evidence>
<proteinExistence type="predicted"/>
<dbReference type="Proteomes" id="UP000034736">
    <property type="component" value="Unassembled WGS sequence"/>
</dbReference>